<evidence type="ECO:0000313" key="1">
    <source>
        <dbReference type="EMBL" id="PNI90418.1"/>
    </source>
</evidence>
<accession>A0A2J8Q2C5</accession>
<proteinExistence type="predicted"/>
<name>A0A2J8Q2C5_PANTR</name>
<organism evidence="1 2">
    <name type="scientific">Pan troglodytes</name>
    <name type="common">Chimpanzee</name>
    <dbReference type="NCBI Taxonomy" id="9598"/>
    <lineage>
        <taxon>Eukaryota</taxon>
        <taxon>Metazoa</taxon>
        <taxon>Chordata</taxon>
        <taxon>Craniata</taxon>
        <taxon>Vertebrata</taxon>
        <taxon>Euteleostomi</taxon>
        <taxon>Mammalia</taxon>
        <taxon>Eutheria</taxon>
        <taxon>Euarchontoglires</taxon>
        <taxon>Primates</taxon>
        <taxon>Haplorrhini</taxon>
        <taxon>Catarrhini</taxon>
        <taxon>Hominidae</taxon>
        <taxon>Pan</taxon>
    </lineage>
</organism>
<evidence type="ECO:0000313" key="2">
    <source>
        <dbReference type="Proteomes" id="UP000236370"/>
    </source>
</evidence>
<sequence length="94" mass="9909">MAAPCPPPPPDPQFVLRGTQSPVHALHFCEGAQAQGRPLLFSGQGRDLKLCLWDLAEGRSAVVDSVCLESVGFCRSSILAGGQPRWTLAVPGKG</sequence>
<gene>
    <name evidence="1" type="ORF">CK820_G0046108</name>
</gene>
<dbReference type="Proteomes" id="UP000236370">
    <property type="component" value="Unassembled WGS sequence"/>
</dbReference>
<protein>
    <submittedName>
        <fullName evidence="1">GNB1L isoform 6</fullName>
    </submittedName>
</protein>
<dbReference type="AlphaFoldDB" id="A0A2J8Q2C5"/>
<feature type="non-terminal residue" evidence="1">
    <location>
        <position position="94"/>
    </location>
</feature>
<comment type="caution">
    <text evidence="1">The sequence shown here is derived from an EMBL/GenBank/DDBJ whole genome shotgun (WGS) entry which is preliminary data.</text>
</comment>
<dbReference type="EMBL" id="NBAG03000088">
    <property type="protein sequence ID" value="PNI90418.1"/>
    <property type="molecule type" value="Genomic_DNA"/>
</dbReference>
<reference evidence="1 2" key="1">
    <citation type="submission" date="2017-12" db="EMBL/GenBank/DDBJ databases">
        <title>High-resolution comparative analysis of great ape genomes.</title>
        <authorList>
            <person name="Pollen A."/>
            <person name="Hastie A."/>
            <person name="Hormozdiari F."/>
            <person name="Dougherty M."/>
            <person name="Liu R."/>
            <person name="Chaisson M."/>
            <person name="Hoppe E."/>
            <person name="Hill C."/>
            <person name="Pang A."/>
            <person name="Hillier L."/>
            <person name="Baker C."/>
            <person name="Armstrong J."/>
            <person name="Shendure J."/>
            <person name="Paten B."/>
            <person name="Wilson R."/>
            <person name="Chao H."/>
            <person name="Schneider V."/>
            <person name="Ventura M."/>
            <person name="Kronenberg Z."/>
            <person name="Murali S."/>
            <person name="Gordon D."/>
            <person name="Cantsilieris S."/>
            <person name="Munson K."/>
            <person name="Nelson B."/>
            <person name="Raja A."/>
            <person name="Underwood J."/>
            <person name="Diekhans M."/>
            <person name="Fiddes I."/>
            <person name="Haussler D."/>
            <person name="Eichler E."/>
        </authorList>
    </citation>
    <scope>NUCLEOTIDE SEQUENCE [LARGE SCALE GENOMIC DNA]</scope>
    <source>
        <strain evidence="1">Yerkes chimp pedigree #C0471</strain>
    </source>
</reference>